<dbReference type="PANTHER" id="PTHR37841:SF1">
    <property type="entry name" value="DUF3298 DOMAIN-CONTAINING PROTEIN"/>
    <property type="match status" value="1"/>
</dbReference>
<dbReference type="Pfam" id="PF14903">
    <property type="entry name" value="WG_beta_rep"/>
    <property type="match status" value="3"/>
</dbReference>
<evidence type="ECO:0000313" key="1">
    <source>
        <dbReference type="EMBL" id="PJZ64853.1"/>
    </source>
</evidence>
<reference evidence="1 2" key="1">
    <citation type="submission" date="2017-07" db="EMBL/GenBank/DDBJ databases">
        <title>Leptospira spp. isolated from tropical soils.</title>
        <authorList>
            <person name="Thibeaux R."/>
            <person name="Iraola G."/>
            <person name="Ferres I."/>
            <person name="Bierque E."/>
            <person name="Girault D."/>
            <person name="Soupe-Gilbert M.-E."/>
            <person name="Picardeau M."/>
            <person name="Goarant C."/>
        </authorList>
    </citation>
    <scope>NUCLEOTIDE SEQUENCE [LARGE SCALE GENOMIC DNA]</scope>
    <source>
        <strain evidence="1 2">FH2-C-A2</strain>
    </source>
</reference>
<dbReference type="Proteomes" id="UP000231912">
    <property type="component" value="Unassembled WGS sequence"/>
</dbReference>
<protein>
    <recommendedName>
        <fullName evidence="3">WG repeat-containing protein</fullName>
    </recommendedName>
</protein>
<evidence type="ECO:0000313" key="2">
    <source>
        <dbReference type="Proteomes" id="UP000231912"/>
    </source>
</evidence>
<comment type="caution">
    <text evidence="1">The sequence shown here is derived from an EMBL/GenBank/DDBJ whole genome shotgun (WGS) entry which is preliminary data.</text>
</comment>
<evidence type="ECO:0008006" key="3">
    <source>
        <dbReference type="Google" id="ProtNLM"/>
    </source>
</evidence>
<dbReference type="PANTHER" id="PTHR37841">
    <property type="entry name" value="GLR2918 PROTEIN"/>
    <property type="match status" value="1"/>
</dbReference>
<accession>A0A2M9Z8V7</accession>
<proteinExistence type="predicted"/>
<gene>
    <name evidence="1" type="ORF">CH371_15175</name>
</gene>
<dbReference type="RefSeq" id="WP_100759652.1">
    <property type="nucleotide sequence ID" value="NZ_NPDT01000007.1"/>
</dbReference>
<dbReference type="InterPro" id="IPR032774">
    <property type="entry name" value="WG_beta_rep"/>
</dbReference>
<organism evidence="1 2">
    <name type="scientific">Leptospira wolffii</name>
    <dbReference type="NCBI Taxonomy" id="409998"/>
    <lineage>
        <taxon>Bacteria</taxon>
        <taxon>Pseudomonadati</taxon>
        <taxon>Spirochaetota</taxon>
        <taxon>Spirochaetia</taxon>
        <taxon>Leptospirales</taxon>
        <taxon>Leptospiraceae</taxon>
        <taxon>Leptospira</taxon>
    </lineage>
</organism>
<dbReference type="AlphaFoldDB" id="A0A2M9Z8V7"/>
<name>A0A2M9Z8V7_9LEPT</name>
<dbReference type="EMBL" id="NPDT01000007">
    <property type="protein sequence ID" value="PJZ64853.1"/>
    <property type="molecule type" value="Genomic_DNA"/>
</dbReference>
<sequence>MKPNTIPLLLITILSILLTDCAKHPSIAFEENGLYGYKDKEGKVAISPQYSFAYDFQETGIAFAFGKGGWICIDSQNRELLRPFPFDNGPDDFSEHKARFVENGKIGFFDPFCKKVIPADFDFAFPFEKGYSVICSGCKSVREPGGEHSILEGGKYGLIDSKGKIVVNPEYDSVYDADPEKKVVTVRKDGTKKELSLP</sequence>